<dbReference type="EMBL" id="JANBUJ010000433">
    <property type="protein sequence ID" value="KAJ2772053.1"/>
    <property type="molecule type" value="Genomic_DNA"/>
</dbReference>
<keyword evidence="1" id="KW-0378">Hydrolase</keyword>
<gene>
    <name evidence="1" type="primary">PRD1_4</name>
    <name evidence="1" type="ORF">IWQ57_001932</name>
</gene>
<reference evidence="1" key="1">
    <citation type="submission" date="2022-07" db="EMBL/GenBank/DDBJ databases">
        <title>Phylogenomic reconstructions and comparative analyses of Kickxellomycotina fungi.</title>
        <authorList>
            <person name="Reynolds N.K."/>
            <person name="Stajich J.E."/>
            <person name="Barry K."/>
            <person name="Grigoriev I.V."/>
            <person name="Crous P."/>
            <person name="Smith M.E."/>
        </authorList>
    </citation>
    <scope>NUCLEOTIDE SEQUENCE</scope>
    <source>
        <strain evidence="1">CBS 109366</strain>
    </source>
</reference>
<keyword evidence="2" id="KW-1185">Reference proteome</keyword>
<dbReference type="EC" id="3.4.24.37" evidence="1"/>
<organism evidence="1 2">
    <name type="scientific">Coemansia nantahalensis</name>
    <dbReference type="NCBI Taxonomy" id="2789366"/>
    <lineage>
        <taxon>Eukaryota</taxon>
        <taxon>Fungi</taxon>
        <taxon>Fungi incertae sedis</taxon>
        <taxon>Zoopagomycota</taxon>
        <taxon>Kickxellomycotina</taxon>
        <taxon>Kickxellomycetes</taxon>
        <taxon>Kickxellales</taxon>
        <taxon>Kickxellaceae</taxon>
        <taxon>Coemansia</taxon>
    </lineage>
</organism>
<evidence type="ECO:0000313" key="1">
    <source>
        <dbReference type="EMBL" id="KAJ2772053.1"/>
    </source>
</evidence>
<comment type="caution">
    <text evidence="1">The sequence shown here is derived from an EMBL/GenBank/DDBJ whole genome shotgun (WGS) entry which is preliminary data.</text>
</comment>
<sequence>MASSVIDFGLAPDEIVRGVKDAIREERAAMDAVAGVVGPAFGSVVAPLEWAAARTTTASNVAALLGAVSTDREVRDASDIARSLDHDTASGVRSDVYRAVHAVYTNADEMRKIGSEDRCLVEQLELGFRRSGLLQPPETRERLAAISRRLCDLEAAFARSINESCTEMLFTRDELHGLPDAFFDGRSTEAVGGVEKYAVTTRRPDYQWLLKYAQREATRRAVYVAEAEQCADNTQRLQEMALLRLEEAQLLGYASHSHYVMETLMAKTPQAATEMVSELRVRVMDHARRELAELEALKAADAQDAGEQYRGFFCWDKAYYTRLAKERRHRICEDALMQYFPLGHTTRGMLDIYGRMLGLRIAQVDGAPVWHPDVAVYEAWEADSDEFVGHFYLDLHPREGKYNHAAVWPIRPGFERPDGSRERPVVALVANFPAPTSGAPALLTHRNVVTLMHELGHVFHGLCARTKWARFHGTRVERDFVEAPSQMLENWAWDPAILRRISAHHKTGAPLPDDTVAKLVASRNDGAGLATLCQAFYALYDLAIHSATDAGVDVVETYTRMRSDITLLSDDTHVCRIAALSHLASGYSSRLYSYLWADVFSADMFETRFVKEGLDNPATGRDYRDTILRPGGSRSAAESLELFLGRRPNSAAFIKSLGLDPR</sequence>
<protein>
    <submittedName>
        <fullName evidence="1">Metalloendopeptidase</fullName>
        <ecNumber evidence="1">3.4.24.37</ecNumber>
    </submittedName>
</protein>
<evidence type="ECO:0000313" key="2">
    <source>
        <dbReference type="Proteomes" id="UP001140234"/>
    </source>
</evidence>
<proteinExistence type="predicted"/>
<accession>A0ACC1K2L6</accession>
<name>A0ACC1K2L6_9FUNG</name>
<dbReference type="Proteomes" id="UP001140234">
    <property type="component" value="Unassembled WGS sequence"/>
</dbReference>